<dbReference type="PANTHER" id="PTHR31332">
    <property type="entry name" value="7-HYDROXYMETHYL CHLOROPHYLL A REDUCTASE, CHLOROPLASTIC"/>
    <property type="match status" value="1"/>
</dbReference>
<sequence>MSFRNVVQNGYCIGCGACKLVEKELRFKKVEGIPVVNLDSIEREDNNRLDMICPFSEGAASETEIADELFKDVSSYDDNIGRAVGTYAFRLDDKKVTDSSSGGGATWILQQLLLKGEIDKVIHVKESKSSDRLYEFSISESVSSLEEGRKSKYYPVSLNEIIEAVANDTGSNYAITAIPCFAKAIRLLQRNGMLTNIKFVVGIFCGHYKSEYFHQFNALQLGVKPNNIRSYDFRVKSENFRSDDYFMSVTDLSNNTKYGRISELFANSWGYGLFKPKACEFCDDISGETCDIVFGDAWLPKYTSDWRGTNVVIIRNRELLNHFESQNDIYFEAISPQDVINSQLGNFRHRRGGVIARNKFVNGWKPKKRIELCQKHYTEDRFDLYKRRWELSEYSQMEFTSAVGSRKYFLFFTKLFIKILKFEHKNGDLFRFVKSEVIRVLRPVVRFLKRRHV</sequence>
<evidence type="ECO:0000259" key="1">
    <source>
        <dbReference type="Pfam" id="PF04422"/>
    </source>
</evidence>
<organism evidence="3 4">
    <name type="scientific">Shewanella submarina</name>
    <dbReference type="NCBI Taxonomy" id="2016376"/>
    <lineage>
        <taxon>Bacteria</taxon>
        <taxon>Pseudomonadati</taxon>
        <taxon>Pseudomonadota</taxon>
        <taxon>Gammaproteobacteria</taxon>
        <taxon>Alteromonadales</taxon>
        <taxon>Shewanellaceae</taxon>
        <taxon>Shewanella</taxon>
    </lineage>
</organism>
<feature type="domain" description="Coenzyme F420 hydrogenase/dehydrogenase beta subunit N-terminal" evidence="1">
    <location>
        <begin position="90"/>
        <end position="162"/>
    </location>
</feature>
<protein>
    <submittedName>
        <fullName evidence="3">Coenzyme F420 hydrogenase/dehydrogenase, beta subunit C-terminal domain</fullName>
    </submittedName>
</protein>
<reference evidence="4" key="1">
    <citation type="journal article" date="2019" name="Int. J. Syst. Evol. Microbiol.">
        <title>The Global Catalogue of Microorganisms (GCM) 10K type strain sequencing project: providing services to taxonomists for standard genome sequencing and annotation.</title>
        <authorList>
            <consortium name="The Broad Institute Genomics Platform"/>
            <consortium name="The Broad Institute Genome Sequencing Center for Infectious Disease"/>
            <person name="Wu L."/>
            <person name="Ma J."/>
        </authorList>
    </citation>
    <scope>NUCLEOTIDE SEQUENCE [LARGE SCALE GENOMIC DNA]</scope>
    <source>
        <strain evidence="4">KCTC 52277</strain>
    </source>
</reference>
<gene>
    <name evidence="3" type="ORF">ACFOE0_22255</name>
</gene>
<name>A0ABV7GH45_9GAMM</name>
<evidence type="ECO:0000313" key="3">
    <source>
        <dbReference type="EMBL" id="MFC3140883.1"/>
    </source>
</evidence>
<evidence type="ECO:0000259" key="2">
    <source>
        <dbReference type="Pfam" id="PF04432"/>
    </source>
</evidence>
<accession>A0ABV7GH45</accession>
<dbReference type="EMBL" id="JBHRTD010000018">
    <property type="protein sequence ID" value="MFC3140883.1"/>
    <property type="molecule type" value="Genomic_DNA"/>
</dbReference>
<dbReference type="Pfam" id="PF04422">
    <property type="entry name" value="FrhB_FdhB_N"/>
    <property type="match status" value="1"/>
</dbReference>
<dbReference type="Proteomes" id="UP001595621">
    <property type="component" value="Unassembled WGS sequence"/>
</dbReference>
<feature type="domain" description="Coenzyme F420 hydrogenase/dehydrogenase beta subunit C-terminal" evidence="2">
    <location>
        <begin position="172"/>
        <end position="325"/>
    </location>
</feature>
<comment type="caution">
    <text evidence="3">The sequence shown here is derived from an EMBL/GenBank/DDBJ whole genome shotgun (WGS) entry which is preliminary data.</text>
</comment>
<dbReference type="RefSeq" id="WP_248934713.1">
    <property type="nucleotide sequence ID" value="NZ_JAKILF010000001.1"/>
</dbReference>
<proteinExistence type="predicted"/>
<dbReference type="InterPro" id="IPR007516">
    <property type="entry name" value="Co_F420_Hydgase/DH_bsu_N"/>
</dbReference>
<keyword evidence="4" id="KW-1185">Reference proteome</keyword>
<dbReference type="InterPro" id="IPR007525">
    <property type="entry name" value="FrhB_FdhB_C"/>
</dbReference>
<dbReference type="InterPro" id="IPR045220">
    <property type="entry name" value="FRHB/FDHB/HCAR-like"/>
</dbReference>
<evidence type="ECO:0000313" key="4">
    <source>
        <dbReference type="Proteomes" id="UP001595621"/>
    </source>
</evidence>
<dbReference type="PANTHER" id="PTHR31332:SF0">
    <property type="entry name" value="7-HYDROXYMETHYL CHLOROPHYLL A REDUCTASE, CHLOROPLASTIC"/>
    <property type="match status" value="1"/>
</dbReference>
<dbReference type="Pfam" id="PF04432">
    <property type="entry name" value="FrhB_FdhB_C"/>
    <property type="match status" value="1"/>
</dbReference>